<dbReference type="PANTHER" id="PTHR21666">
    <property type="entry name" value="PEPTIDASE-RELATED"/>
    <property type="match status" value="1"/>
</dbReference>
<dbReference type="Gene3D" id="2.70.70.10">
    <property type="entry name" value="Glucose Permease (Domain IIA)"/>
    <property type="match status" value="1"/>
</dbReference>
<evidence type="ECO:0000259" key="1">
    <source>
        <dbReference type="Pfam" id="PF01551"/>
    </source>
</evidence>
<gene>
    <name evidence="2" type="ORF">D8S85_09800</name>
</gene>
<dbReference type="GO" id="GO:0004222">
    <property type="term" value="F:metalloendopeptidase activity"/>
    <property type="evidence" value="ECO:0007669"/>
    <property type="project" value="TreeGrafter"/>
</dbReference>
<dbReference type="InterPro" id="IPR011055">
    <property type="entry name" value="Dup_hybrid_motif"/>
</dbReference>
<dbReference type="AlphaFoldDB" id="A0A3S9VTD9"/>
<dbReference type="InterPro" id="IPR016047">
    <property type="entry name" value="M23ase_b-sheet_dom"/>
</dbReference>
<feature type="domain" description="M23ase beta-sheet core" evidence="1">
    <location>
        <begin position="53"/>
        <end position="117"/>
    </location>
</feature>
<name>A0A3S9VTD9_9BACT</name>
<organism evidence="2 3">
    <name type="scientific">Butyricimonas faecalis</name>
    <dbReference type="NCBI Taxonomy" id="2093856"/>
    <lineage>
        <taxon>Bacteria</taxon>
        <taxon>Pseudomonadati</taxon>
        <taxon>Bacteroidota</taxon>
        <taxon>Bacteroidia</taxon>
        <taxon>Bacteroidales</taxon>
        <taxon>Odoribacteraceae</taxon>
        <taxon>Butyricimonas</taxon>
    </lineage>
</organism>
<dbReference type="PANTHER" id="PTHR21666:SF270">
    <property type="entry name" value="MUREIN HYDROLASE ACTIVATOR ENVC"/>
    <property type="match status" value="1"/>
</dbReference>
<dbReference type="RefSeq" id="WP_106480536.1">
    <property type="nucleotide sequence ID" value="NZ_CP032819.1"/>
</dbReference>
<dbReference type="CDD" id="cd12797">
    <property type="entry name" value="M23_peptidase"/>
    <property type="match status" value="1"/>
</dbReference>
<evidence type="ECO:0000313" key="2">
    <source>
        <dbReference type="EMBL" id="AZS29812.1"/>
    </source>
</evidence>
<keyword evidence="3" id="KW-1185">Reference proteome</keyword>
<accession>A0A3S9VTD9</accession>
<evidence type="ECO:0000313" key="3">
    <source>
        <dbReference type="Proteomes" id="UP000270673"/>
    </source>
</evidence>
<dbReference type="SUPFAM" id="SSF51261">
    <property type="entry name" value="Duplicated hybrid motif"/>
    <property type="match status" value="2"/>
</dbReference>
<protein>
    <submittedName>
        <fullName evidence="2">M23 family metallopeptidase</fullName>
    </submittedName>
</protein>
<sequence>MTDKIMWRGFGVLLLMLLLLSSNVWARTDTLLYPLKNIPLLSGNFGELRATHLHSGLDFKTEGREGLPVICVKEGIVARVKVSATGYGNALYLEHEGGITTVYAHLSRFSPRVAKVVRNIQYNKESFEVDENMLGYELRFHAGDTIAYSGNTGSSGGPHLHFEVRDTKTEHVLNPLRFLLVKDQTGPNVRGVYVYPVSNEGLRTSPYRVEVKNTGNRVFRGGRVCVPAGRVGIGVQSDDYMKDSWNKLGVYDLSVSANGREVFKMIMNELSFDQTFLVNELKDFHHYRDSRLVYLTFGNYQEQLLSVCNQDRGFILVEKDSVVDVVVDLSDINGNRSKIMFQLWGKFPSLEWGLAEGEKLLMNHQSDSLKKGKYTLWLEADALSHPIVCKSVVYSCLRDSVETIEVFSTGKQIYPLMKSARLQVSGKFPEKSVICLLEKNKRFSALKTRWTEEGLEASSRVLGEYTVRQDTIAPVILYMGRAGRKIRFRIADDLSGISSYRVEVNGKWCLFTYDAKNRLLEGNINEPVFVKGKNRLVLKVEDAVKNIAIFETDIYKK</sequence>
<reference evidence="2 3" key="1">
    <citation type="submission" date="2018-10" db="EMBL/GenBank/DDBJ databases">
        <title>Butyricimonas faecalis sp. nov., isolated from human faeces and emended description of the genus Butyricimonas.</title>
        <authorList>
            <person name="Le Roy T."/>
            <person name="Van der Smissen P."/>
            <person name="Paquot A."/>
            <person name="Delzenne N."/>
            <person name="Muccioli G."/>
            <person name="Collet J.-F."/>
            <person name="Cani P.D."/>
        </authorList>
    </citation>
    <scope>NUCLEOTIDE SEQUENCE [LARGE SCALE GENOMIC DNA]</scope>
    <source>
        <strain evidence="2 3">H184</strain>
    </source>
</reference>
<dbReference type="InterPro" id="IPR050570">
    <property type="entry name" value="Cell_wall_metabolism_enzyme"/>
</dbReference>
<dbReference type="Pfam" id="PF01551">
    <property type="entry name" value="Peptidase_M23"/>
    <property type="match status" value="1"/>
</dbReference>
<dbReference type="OrthoDB" id="9810477at2"/>
<dbReference type="EMBL" id="CP032819">
    <property type="protein sequence ID" value="AZS29812.1"/>
    <property type="molecule type" value="Genomic_DNA"/>
</dbReference>
<proteinExistence type="predicted"/>
<dbReference type="KEGG" id="buy:D8S85_09800"/>
<dbReference type="Proteomes" id="UP000270673">
    <property type="component" value="Chromosome"/>
</dbReference>